<name>A0A840IGE1_9ACTN</name>
<accession>A0A840IGE1</accession>
<dbReference type="Proteomes" id="UP000585272">
    <property type="component" value="Unassembled WGS sequence"/>
</dbReference>
<organism evidence="1 2">
    <name type="scientific">Conexibacter arvalis</name>
    <dbReference type="NCBI Taxonomy" id="912552"/>
    <lineage>
        <taxon>Bacteria</taxon>
        <taxon>Bacillati</taxon>
        <taxon>Actinomycetota</taxon>
        <taxon>Thermoleophilia</taxon>
        <taxon>Solirubrobacterales</taxon>
        <taxon>Conexibacteraceae</taxon>
        <taxon>Conexibacter</taxon>
    </lineage>
</organism>
<gene>
    <name evidence="1" type="ORF">BDZ31_003523</name>
</gene>
<protein>
    <submittedName>
        <fullName evidence="1">Uncharacterized protein</fullName>
    </submittedName>
</protein>
<evidence type="ECO:0000313" key="2">
    <source>
        <dbReference type="Proteomes" id="UP000585272"/>
    </source>
</evidence>
<proteinExistence type="predicted"/>
<comment type="caution">
    <text evidence="1">The sequence shown here is derived from an EMBL/GenBank/DDBJ whole genome shotgun (WGS) entry which is preliminary data.</text>
</comment>
<dbReference type="RefSeq" id="WP_183343641.1">
    <property type="nucleotide sequence ID" value="NZ_JACHNU010000005.1"/>
</dbReference>
<reference evidence="1 2" key="1">
    <citation type="submission" date="2020-08" db="EMBL/GenBank/DDBJ databases">
        <title>Genomic Encyclopedia of Archaeal and Bacterial Type Strains, Phase II (KMG-II): from individual species to whole genera.</title>
        <authorList>
            <person name="Goeker M."/>
        </authorList>
    </citation>
    <scope>NUCLEOTIDE SEQUENCE [LARGE SCALE GENOMIC DNA]</scope>
    <source>
        <strain evidence="1 2">DSM 23288</strain>
    </source>
</reference>
<dbReference type="EMBL" id="JACHNU010000005">
    <property type="protein sequence ID" value="MBB4663922.1"/>
    <property type="molecule type" value="Genomic_DNA"/>
</dbReference>
<sequence>MAVDEYLASRAASQRAIPLKQAEPVGDPLFDAIRAHGPITVLQLQQLMPSKSLAQIVNEGRSLVARGLITSDGDGATRIYCVTAPPTKGAA</sequence>
<evidence type="ECO:0000313" key="1">
    <source>
        <dbReference type="EMBL" id="MBB4663922.1"/>
    </source>
</evidence>
<keyword evidence="2" id="KW-1185">Reference proteome</keyword>
<dbReference type="AlphaFoldDB" id="A0A840IGE1"/>